<evidence type="ECO:0000256" key="3">
    <source>
        <dbReference type="ARBA" id="ARBA00022516"/>
    </source>
</evidence>
<dbReference type="PANTHER" id="PTHR21248:SF22">
    <property type="entry name" value="PHOSPHOLIPASE D"/>
    <property type="match status" value="1"/>
</dbReference>
<proteinExistence type="predicted"/>
<keyword evidence="7 13" id="KW-1133">Transmembrane helix</keyword>
<dbReference type="CDD" id="cd09161">
    <property type="entry name" value="PLDc_PaCLS_like_2"/>
    <property type="match status" value="1"/>
</dbReference>
<keyword evidence="10" id="KW-0594">Phospholipid biosynthesis</keyword>
<comment type="subcellular location">
    <subcellularLocation>
        <location evidence="1">Cell membrane</location>
        <topology evidence="1">Multi-pass membrane protein</topology>
    </subcellularLocation>
</comment>
<feature type="transmembrane region" description="Helical" evidence="13">
    <location>
        <begin position="12"/>
        <end position="30"/>
    </location>
</feature>
<reference evidence="16" key="1">
    <citation type="journal article" date="2019" name="Int. J. Syst. Evol. Microbiol.">
        <title>The Global Catalogue of Microorganisms (GCM) 10K type strain sequencing project: providing services to taxonomists for standard genome sequencing and annotation.</title>
        <authorList>
            <consortium name="The Broad Institute Genomics Platform"/>
            <consortium name="The Broad Institute Genome Sequencing Center for Infectious Disease"/>
            <person name="Wu L."/>
            <person name="Ma J."/>
        </authorList>
    </citation>
    <scope>NUCLEOTIDE SEQUENCE [LARGE SCALE GENOMIC DNA]</scope>
    <source>
        <strain evidence="16">CGMCC 4.7106</strain>
    </source>
</reference>
<dbReference type="InterPro" id="IPR027379">
    <property type="entry name" value="CLS_N"/>
</dbReference>
<keyword evidence="9 13" id="KW-0472">Membrane</keyword>
<keyword evidence="5 13" id="KW-0812">Transmembrane</keyword>
<evidence type="ECO:0000256" key="2">
    <source>
        <dbReference type="ARBA" id="ARBA00022475"/>
    </source>
</evidence>
<evidence type="ECO:0000313" key="15">
    <source>
        <dbReference type="EMBL" id="MFD2257359.1"/>
    </source>
</evidence>
<dbReference type="SMART" id="SM00155">
    <property type="entry name" value="PLDc"/>
    <property type="match status" value="2"/>
</dbReference>
<dbReference type="InterPro" id="IPR001736">
    <property type="entry name" value="PLipase_D/transphosphatidylase"/>
</dbReference>
<dbReference type="PANTHER" id="PTHR21248">
    <property type="entry name" value="CARDIOLIPIN SYNTHASE"/>
    <property type="match status" value="1"/>
</dbReference>
<evidence type="ECO:0000256" key="4">
    <source>
        <dbReference type="ARBA" id="ARBA00022679"/>
    </source>
</evidence>
<evidence type="ECO:0000256" key="5">
    <source>
        <dbReference type="ARBA" id="ARBA00022692"/>
    </source>
</evidence>
<dbReference type="Gene3D" id="3.30.870.10">
    <property type="entry name" value="Endonuclease Chain A"/>
    <property type="match status" value="2"/>
</dbReference>
<evidence type="ECO:0000256" key="11">
    <source>
        <dbReference type="ARBA" id="ARBA00023264"/>
    </source>
</evidence>
<dbReference type="NCBIfam" id="TIGR04265">
    <property type="entry name" value="bac_cardiolipin"/>
    <property type="match status" value="1"/>
</dbReference>
<name>A0ABW5D952_9BACT</name>
<gene>
    <name evidence="15" type="primary">cls</name>
    <name evidence="15" type="ORF">ACFSSA_11805</name>
</gene>
<dbReference type="EC" id="2.7.8.-" evidence="12"/>
<dbReference type="PROSITE" id="PS50035">
    <property type="entry name" value="PLD"/>
    <property type="match status" value="2"/>
</dbReference>
<evidence type="ECO:0000256" key="9">
    <source>
        <dbReference type="ARBA" id="ARBA00023136"/>
    </source>
</evidence>
<dbReference type="Pfam" id="PF13091">
    <property type="entry name" value="PLDc_2"/>
    <property type="match status" value="2"/>
</dbReference>
<evidence type="ECO:0000256" key="6">
    <source>
        <dbReference type="ARBA" id="ARBA00022737"/>
    </source>
</evidence>
<comment type="caution">
    <text evidence="15">The sequence shown here is derived from an EMBL/GenBank/DDBJ whole genome shotgun (WGS) entry which is preliminary data.</text>
</comment>
<keyword evidence="2" id="KW-1003">Cell membrane</keyword>
<keyword evidence="11" id="KW-1208">Phospholipid metabolism</keyword>
<dbReference type="InterPro" id="IPR025202">
    <property type="entry name" value="PLD-like_dom"/>
</dbReference>
<evidence type="ECO:0000256" key="1">
    <source>
        <dbReference type="ARBA" id="ARBA00004651"/>
    </source>
</evidence>
<keyword evidence="8" id="KW-0443">Lipid metabolism</keyword>
<organism evidence="15 16">
    <name type="scientific">Luteolibacter algae</name>
    <dbReference type="NCBI Taxonomy" id="454151"/>
    <lineage>
        <taxon>Bacteria</taxon>
        <taxon>Pseudomonadati</taxon>
        <taxon>Verrucomicrobiota</taxon>
        <taxon>Verrucomicrobiia</taxon>
        <taxon>Verrucomicrobiales</taxon>
        <taxon>Verrucomicrobiaceae</taxon>
        <taxon>Luteolibacter</taxon>
    </lineage>
</organism>
<dbReference type="SUPFAM" id="SSF56024">
    <property type="entry name" value="Phospholipase D/nuclease"/>
    <property type="match status" value="2"/>
</dbReference>
<dbReference type="EMBL" id="JBHUIT010000027">
    <property type="protein sequence ID" value="MFD2257359.1"/>
    <property type="molecule type" value="Genomic_DNA"/>
</dbReference>
<feature type="domain" description="PLD phosphodiesterase" evidence="14">
    <location>
        <begin position="393"/>
        <end position="420"/>
    </location>
</feature>
<accession>A0ABW5D952</accession>
<dbReference type="Pfam" id="PF13396">
    <property type="entry name" value="PLDc_N"/>
    <property type="match status" value="1"/>
</dbReference>
<evidence type="ECO:0000256" key="8">
    <source>
        <dbReference type="ARBA" id="ARBA00023098"/>
    </source>
</evidence>
<evidence type="ECO:0000259" key="14">
    <source>
        <dbReference type="PROSITE" id="PS50035"/>
    </source>
</evidence>
<dbReference type="InterPro" id="IPR022924">
    <property type="entry name" value="Cardiolipin_synthase"/>
</dbReference>
<evidence type="ECO:0000256" key="10">
    <source>
        <dbReference type="ARBA" id="ARBA00023209"/>
    </source>
</evidence>
<sequence>MFGMEIDATTWWGLLAVISFYIVGLLHILHALMNTRTSQGTIAWVVSLLFMPFFAIPLYWLLGRSKFSGYVRARRGNDAELRKLAHEMHHKLRHYGIDLPEENIFERGAEELGGLPFTRGNHVELLIDGAETFEHLFAAINQAKSYVCVNFFIVKNDKIGKKFQQTLIRRAKAGVRVYLLFDEIGSHKLSSTYLGELTDAGVECRSFGANRYWWSRLQLNFRNHRKIVVVDGKSAFLGGLNVGDEYMGRDKRFGAWRDTHLEMRGPAVQAVQMVFLEDWFWASNEVPELFWGADTNPSDQIAAVIPTGPADPVDSWQMLVTEAANSARKKLWITSPYFVPDDGVMTALQLASIRGVDVRVMLPNRADHLLVWLSAFSYYEQSIPFGVKLFRYQDGFLHQKIMLIDDRIATVGTANLDNRSFRLNFEITAFVSDTKFIGEVQSMLEEDFSKSLEVQLEEFTKKPFLFRAACRAARLMAPVQ</sequence>
<feature type="transmembrane region" description="Helical" evidence="13">
    <location>
        <begin position="42"/>
        <end position="62"/>
    </location>
</feature>
<evidence type="ECO:0000256" key="13">
    <source>
        <dbReference type="SAM" id="Phobius"/>
    </source>
</evidence>
<protein>
    <recommendedName>
        <fullName evidence="12">Cardiolipin synthase</fullName>
        <ecNumber evidence="12">2.7.8.-</ecNumber>
    </recommendedName>
</protein>
<keyword evidence="16" id="KW-1185">Reference proteome</keyword>
<dbReference type="RefSeq" id="WP_386820645.1">
    <property type="nucleotide sequence ID" value="NZ_JBHUIT010000027.1"/>
</dbReference>
<keyword evidence="3" id="KW-0444">Lipid biosynthesis</keyword>
<keyword evidence="6" id="KW-0677">Repeat</keyword>
<dbReference type="Proteomes" id="UP001597375">
    <property type="component" value="Unassembled WGS sequence"/>
</dbReference>
<evidence type="ECO:0000256" key="7">
    <source>
        <dbReference type="ARBA" id="ARBA00022989"/>
    </source>
</evidence>
<feature type="domain" description="PLD phosphodiesterase" evidence="14">
    <location>
        <begin position="219"/>
        <end position="246"/>
    </location>
</feature>
<keyword evidence="4" id="KW-0808">Transferase</keyword>
<evidence type="ECO:0000256" key="12">
    <source>
        <dbReference type="NCBIfam" id="TIGR04265"/>
    </source>
</evidence>
<evidence type="ECO:0000313" key="16">
    <source>
        <dbReference type="Proteomes" id="UP001597375"/>
    </source>
</evidence>